<dbReference type="InterPro" id="IPR029066">
    <property type="entry name" value="PLP-binding_barrel"/>
</dbReference>
<name>A0A346NHQ6_9ALTE</name>
<keyword evidence="9 14" id="KW-0663">Pyridoxal phosphate</keyword>
<comment type="similarity">
    <text evidence="4">Belongs to the Orn/Lys/Arg decarboxylase class-II family. SpeA subfamily.</text>
</comment>
<dbReference type="InterPro" id="IPR002985">
    <property type="entry name" value="Arg_decrbxlase"/>
</dbReference>
<dbReference type="Gene3D" id="1.10.287.3440">
    <property type="match status" value="1"/>
</dbReference>
<dbReference type="EMBL" id="CP031769">
    <property type="protein sequence ID" value="AXR05063.1"/>
    <property type="molecule type" value="Genomic_DNA"/>
</dbReference>
<comment type="cofactor">
    <cofactor evidence="1 14">
        <name>pyridoxal 5'-phosphate</name>
        <dbReference type="ChEBI" id="CHEBI:597326"/>
    </cofactor>
</comment>
<dbReference type="InterPro" id="IPR000183">
    <property type="entry name" value="Orn/DAP/Arg_de-COase"/>
</dbReference>
<evidence type="ECO:0000256" key="7">
    <source>
        <dbReference type="ARBA" id="ARBA00022793"/>
    </source>
</evidence>
<evidence type="ECO:0000256" key="13">
    <source>
        <dbReference type="NCBIfam" id="TIGR01273"/>
    </source>
</evidence>
<keyword evidence="10" id="KW-0745">Spermidine biosynthesis</keyword>
<dbReference type="Pfam" id="PF02784">
    <property type="entry name" value="Orn_Arg_deC_N"/>
    <property type="match status" value="1"/>
</dbReference>
<evidence type="ECO:0000256" key="5">
    <source>
        <dbReference type="ARBA" id="ARBA00012426"/>
    </source>
</evidence>
<dbReference type="InterPro" id="IPR040634">
    <property type="entry name" value="Arg_decarb_HB"/>
</dbReference>
<keyword evidence="7" id="KW-0210">Decarboxylase</keyword>
<keyword evidence="8" id="KW-0460">Magnesium</keyword>
<feature type="domain" description="Arginine decarboxylase helical bundle" evidence="17">
    <location>
        <begin position="386"/>
        <end position="468"/>
    </location>
</feature>
<keyword evidence="12 19" id="KW-0456">Lyase</keyword>
<evidence type="ECO:0000256" key="9">
    <source>
        <dbReference type="ARBA" id="ARBA00022898"/>
    </source>
</evidence>
<dbReference type="InterPro" id="IPR022657">
    <property type="entry name" value="De-COase2_CS"/>
</dbReference>
<evidence type="ECO:0000313" key="20">
    <source>
        <dbReference type="Proteomes" id="UP000262073"/>
    </source>
</evidence>
<evidence type="ECO:0000256" key="15">
    <source>
        <dbReference type="PIRSR" id="PIRSR600183-50"/>
    </source>
</evidence>
<feature type="active site" description="Proton donor" evidence="15">
    <location>
        <position position="518"/>
    </location>
</feature>
<dbReference type="Pfam" id="PF17944">
    <property type="entry name" value="Arg_decarbox_C"/>
    <property type="match status" value="1"/>
</dbReference>
<evidence type="ECO:0000256" key="14">
    <source>
        <dbReference type="PIRSR" id="PIRSR001336-50"/>
    </source>
</evidence>
<dbReference type="PRINTS" id="PR01179">
    <property type="entry name" value="ODADCRBXLASE"/>
</dbReference>
<protein>
    <recommendedName>
        <fullName evidence="5 13">Arginine decarboxylase</fullName>
        <ecNumber evidence="5 13">4.1.1.19</ecNumber>
    </recommendedName>
</protein>
<comment type="function">
    <text evidence="3">Catalyzes the biosynthesis of agmatine from arginine.</text>
</comment>
<dbReference type="InterPro" id="IPR009006">
    <property type="entry name" value="Ala_racemase/Decarboxylase_C"/>
</dbReference>
<dbReference type="KEGG" id="salm:D0Y50_00970"/>
<keyword evidence="20" id="KW-1185">Reference proteome</keyword>
<evidence type="ECO:0000259" key="18">
    <source>
        <dbReference type="Pfam" id="PF17944"/>
    </source>
</evidence>
<dbReference type="PIRSF" id="PIRSF001336">
    <property type="entry name" value="Arg_decrbxlase"/>
    <property type="match status" value="1"/>
</dbReference>
<dbReference type="OrthoDB" id="9802658at2"/>
<evidence type="ECO:0000256" key="3">
    <source>
        <dbReference type="ARBA" id="ARBA00002257"/>
    </source>
</evidence>
<dbReference type="Gene3D" id="1.20.58.930">
    <property type="match status" value="1"/>
</dbReference>
<evidence type="ECO:0000256" key="8">
    <source>
        <dbReference type="ARBA" id="ARBA00022842"/>
    </source>
</evidence>
<dbReference type="GO" id="GO:0046872">
    <property type="term" value="F:metal ion binding"/>
    <property type="evidence" value="ECO:0007669"/>
    <property type="project" value="UniProtKB-KW"/>
</dbReference>
<comment type="cofactor">
    <cofactor evidence="2">
        <name>Mg(2+)</name>
        <dbReference type="ChEBI" id="CHEBI:18420"/>
    </cofactor>
</comment>
<dbReference type="CDD" id="cd06830">
    <property type="entry name" value="PLPDE_III_ADC"/>
    <property type="match status" value="1"/>
</dbReference>
<dbReference type="NCBIfam" id="NF003763">
    <property type="entry name" value="PRK05354.1"/>
    <property type="match status" value="1"/>
</dbReference>
<dbReference type="EC" id="4.1.1.19" evidence="5 13"/>
<reference evidence="19 20" key="1">
    <citation type="submission" date="2018-08" db="EMBL/GenBank/DDBJ databases">
        <title>Salinimonas sediminis sp. nov., a piezophilic bacterium isolated from a deep-sea sediment sample from the New Britain Trench.</title>
        <authorList>
            <person name="Cao J."/>
        </authorList>
    </citation>
    <scope>NUCLEOTIDE SEQUENCE [LARGE SCALE GENOMIC DNA]</scope>
    <source>
        <strain evidence="19 20">N102</strain>
    </source>
</reference>
<feature type="domain" description="Orn/DAP/Arg decarboxylase 2 N-terminal" evidence="16">
    <location>
        <begin position="107"/>
        <end position="360"/>
    </location>
</feature>
<organism evidence="19 20">
    <name type="scientific">Salinimonas sediminis</name>
    <dbReference type="NCBI Taxonomy" id="2303538"/>
    <lineage>
        <taxon>Bacteria</taxon>
        <taxon>Pseudomonadati</taxon>
        <taxon>Pseudomonadota</taxon>
        <taxon>Gammaproteobacteria</taxon>
        <taxon>Alteromonadales</taxon>
        <taxon>Alteromonadaceae</taxon>
        <taxon>Alteromonas/Salinimonas group</taxon>
        <taxon>Salinimonas</taxon>
    </lineage>
</organism>
<dbReference type="AlphaFoldDB" id="A0A346NHQ6"/>
<keyword evidence="11" id="KW-0620">Polyamine biosynthesis</keyword>
<dbReference type="Proteomes" id="UP000262073">
    <property type="component" value="Chromosome"/>
</dbReference>
<evidence type="ECO:0000256" key="10">
    <source>
        <dbReference type="ARBA" id="ARBA00023066"/>
    </source>
</evidence>
<gene>
    <name evidence="19" type="ORF">D0Y50_00970</name>
</gene>
<dbReference type="InterPro" id="IPR022644">
    <property type="entry name" value="De-COase2_N"/>
</dbReference>
<evidence type="ECO:0000256" key="4">
    <source>
        <dbReference type="ARBA" id="ARBA00008357"/>
    </source>
</evidence>
<dbReference type="PANTHER" id="PTHR43295">
    <property type="entry name" value="ARGININE DECARBOXYLASE"/>
    <property type="match status" value="1"/>
</dbReference>
<dbReference type="SUPFAM" id="SSF50621">
    <property type="entry name" value="Alanine racemase C-terminal domain-like"/>
    <property type="match status" value="1"/>
</dbReference>
<evidence type="ECO:0000256" key="2">
    <source>
        <dbReference type="ARBA" id="ARBA00001946"/>
    </source>
</evidence>
<evidence type="ECO:0000256" key="11">
    <source>
        <dbReference type="ARBA" id="ARBA00023115"/>
    </source>
</evidence>
<feature type="modified residue" description="N6-(pyridoxal phosphate)lysine" evidence="14">
    <location>
        <position position="118"/>
    </location>
</feature>
<sequence length="655" mass="73949">MAWAVCLQPALTTGVAALSEWSIEEAEKLYGVSRWGGGYFEIGENGNVHVTPVPSDKSIRIDFQALINEIREEGVQFPVVVRFHDVLRSQVASLNTIFRDTIEEAEFNGQYQGVYPIKVNQMREVVEEIVDAGEPFNYGLEAGSKAELITALALNTNENSLTILNGYKDDEFMRLALLGRKLGRKMVVVVEKYTELLLLVKVAKELNVDPIIGVRAKMTVKGRGKWEGSGGERAKFGLTIAEIIKTARYLEENNMGHCLKLLHFHIGSQLTDIRAVKEAISEGARIYADLHKMGFALDYVDVGGGLGIDYDGSASTNESSRNYNMQEYVADVVYGMKEVCDLEKVPHPNLVSESGRAITAHHSCVVTEIVGEIRSNSAEIDTSAKENEHVFVKNIRDLEDYFDEQTSMQEVYNDASQYKEQALDAFKLRVLNLEELAKIETIYWRIMVRLKQWCDTQDYFPEELQELDYSLSSQYLCNFSVFQSAADTWAIDQLLPVVPLTRMNEKPSVNCTLVDITCDSDGKIDQFAVGREITDILPMHPLKKDEHYHVGLFLTGAYQDVMGDMHNLFGRLNEVHIYSHDDDPEDFYIEEVVKGSSVQDVLHIMQYNPRAMAYDVKKLIDKQVSAGNIMPREGVRWTDFYEDCLSGYTYLKTGG</sequence>
<evidence type="ECO:0000256" key="6">
    <source>
        <dbReference type="ARBA" id="ARBA00022723"/>
    </source>
</evidence>
<dbReference type="PANTHER" id="PTHR43295:SF9">
    <property type="entry name" value="BIOSYNTHETIC ARGININE DECARBOXYLASE"/>
    <property type="match status" value="1"/>
</dbReference>
<dbReference type="PRINTS" id="PR01180">
    <property type="entry name" value="ARGDCRBXLASE"/>
</dbReference>
<evidence type="ECO:0000256" key="12">
    <source>
        <dbReference type="ARBA" id="ARBA00023239"/>
    </source>
</evidence>
<evidence type="ECO:0000256" key="1">
    <source>
        <dbReference type="ARBA" id="ARBA00001933"/>
    </source>
</evidence>
<dbReference type="Gene3D" id="2.40.37.10">
    <property type="entry name" value="Lyase, Ornithine Decarboxylase, Chain A, domain 1"/>
    <property type="match status" value="1"/>
</dbReference>
<evidence type="ECO:0000259" key="16">
    <source>
        <dbReference type="Pfam" id="PF02784"/>
    </source>
</evidence>
<dbReference type="GO" id="GO:0006527">
    <property type="term" value="P:L-arginine catabolic process"/>
    <property type="evidence" value="ECO:0007669"/>
    <property type="project" value="InterPro"/>
</dbReference>
<feature type="domain" description="Arginine decarboxylase C-terminal helical" evidence="18">
    <location>
        <begin position="598"/>
        <end position="651"/>
    </location>
</feature>
<dbReference type="Pfam" id="PF17810">
    <property type="entry name" value="Arg_decarb_HB"/>
    <property type="match status" value="1"/>
</dbReference>
<dbReference type="PROSITE" id="PS00879">
    <property type="entry name" value="ODR_DC_2_2"/>
    <property type="match status" value="1"/>
</dbReference>
<dbReference type="NCBIfam" id="TIGR01273">
    <property type="entry name" value="speA"/>
    <property type="match status" value="1"/>
</dbReference>
<dbReference type="PROSITE" id="PS00878">
    <property type="entry name" value="ODR_DC_2_1"/>
    <property type="match status" value="1"/>
</dbReference>
<proteinExistence type="inferred from homology"/>
<dbReference type="GO" id="GO:0008295">
    <property type="term" value="P:spermidine biosynthetic process"/>
    <property type="evidence" value="ECO:0007669"/>
    <property type="project" value="UniProtKB-UniRule"/>
</dbReference>
<dbReference type="GO" id="GO:0008792">
    <property type="term" value="F:arginine decarboxylase activity"/>
    <property type="evidence" value="ECO:0007669"/>
    <property type="project" value="UniProtKB-UniRule"/>
</dbReference>
<dbReference type="InterPro" id="IPR022653">
    <property type="entry name" value="De-COase2_pyr-phos_BS"/>
</dbReference>
<dbReference type="Gene3D" id="3.20.20.10">
    <property type="entry name" value="Alanine racemase"/>
    <property type="match status" value="1"/>
</dbReference>
<dbReference type="InterPro" id="IPR041128">
    <property type="entry name" value="Arg_decarbox_C"/>
</dbReference>
<keyword evidence="6" id="KW-0479">Metal-binding</keyword>
<evidence type="ECO:0000259" key="17">
    <source>
        <dbReference type="Pfam" id="PF17810"/>
    </source>
</evidence>
<dbReference type="SUPFAM" id="SSF51419">
    <property type="entry name" value="PLP-binding barrel"/>
    <property type="match status" value="1"/>
</dbReference>
<accession>A0A346NHQ6</accession>
<evidence type="ECO:0000313" key="19">
    <source>
        <dbReference type="EMBL" id="AXR05063.1"/>
    </source>
</evidence>